<dbReference type="Proteomes" id="UP000258309">
    <property type="component" value="Unassembled WGS sequence"/>
</dbReference>
<evidence type="ECO:0000313" key="4">
    <source>
        <dbReference type="Proteomes" id="UP000258309"/>
    </source>
</evidence>
<protein>
    <recommendedName>
        <fullName evidence="2">Inositol polyphosphate-related phosphatase domain-containing protein</fullName>
    </recommendedName>
</protein>
<dbReference type="GO" id="GO:0046856">
    <property type="term" value="P:phosphatidylinositol dephosphorylation"/>
    <property type="evidence" value="ECO:0007669"/>
    <property type="project" value="InterPro"/>
</dbReference>
<dbReference type="Gene3D" id="2.130.10.10">
    <property type="entry name" value="YVTN repeat-like/Quinoprotein amine dehydrogenase"/>
    <property type="match status" value="1"/>
</dbReference>
<evidence type="ECO:0000313" key="3">
    <source>
        <dbReference type="EMBL" id="RFU31500.1"/>
    </source>
</evidence>
<evidence type="ECO:0000259" key="2">
    <source>
        <dbReference type="SMART" id="SM00128"/>
    </source>
</evidence>
<name>A0A3E2HDM4_SCYLI</name>
<feature type="compositionally biased region" description="Polar residues" evidence="1">
    <location>
        <begin position="1"/>
        <end position="36"/>
    </location>
</feature>
<sequence>MEESGGQSLDGSSIKPVSSLRSHFEQMANSEPNGHSSTREVSPKPVSHRTSIGEFPKHGMSRLEGENALAEGLRIARGRDLNAASPSALRPLRSEGNPSPSPTRALRPRPISTIAPSVAVHPPHTPPKVKTLNLSISNTPELLSSPVPLSATPRSASPKHFRTSSRPQTPSLGPSRSQSLSPSQPPSPPPPRRSGEFRRDASFRIPPPVKRAEKPQIPKKPSTLGPDTESKGLMPASISASKEKTSPFSSPPSSDSSPDHEPVAPPLPPNRPQVNVDSMLPPPQMNFERPPVHYSVANKRMAQETNGFVKSPISPQITGDRKPTLPMRPSEAIRNPKPRPLSQTISTRPPPLRTSLDRSRSTLVTSRAEAMPLVVNPPKRVVSTPTSQPQAQSRSHGRSMTIDRTSEKTPVEFRASSGFSGPPRTSTEVAPSTSIINDTARSGQSEYPDSSRSNRRPPNFKTGPREIPTKYDTRIFDVYGEYVCTSGQSTRVWTLLDGEQIMTLPHTEGIKIVSLAFKPGSNIQDEGSRLWLGNNIGDIMEVDIRAQNVVASKSNAHTRREIIKIHRHVQEMWTLDDGGTLHLWAPDSSGTPNLTNPHQSFRVPKGHTFSLVAGHQLWHAAGKDLRVFLPTLDGIEKFQVLQRPLCQPGTGDITSGTTLNSQHNRVYFGHSDGKVSIYSRRDYSCLGVINVSMYKITCLAGFRNNLWAGFSTGMIYVYDTTQKPWVVKKDWQAHHDPVIGLIADRSSFWTMDRAQTVSLGLDNMIRAWDGILLDDWIGAHMQSQEATFCDLKPIKALVMTWNAGASTPYHLQHSEEDAAFFRDLIKTSNTPDILVFGFQELIDLEDKKTTAKSFFKSKRKDPSEPEHMSHQYRDWRDFLTRCLGNYMPREELYHELHTASLVGLFTCVFVRAPLRDRIRSVSGAEVKRGMGGLHGNKGALILRFILDDTSLCFINCHLAAGQSQTRDRNNDITLILESSLLPVERDSTIRQDSFVGGGDGSMIMDHEICILNGDLNYRIDTMGRDTVVNAVKANNLAKLLERDQLLASKRKNPWFRLRAFDELPITFAPTYKYDVGTDNYDTSEKKRSPAWCDRVLYRGGDRVKQLDYRRHEVRVSDHRPVTALFDITIKTVSSKKRAMKWEECQRQLKKMKEKVFQESKAEYLLNFLGLDPATSTKLLEQNIR</sequence>
<dbReference type="SUPFAM" id="SSF56219">
    <property type="entry name" value="DNase I-like"/>
    <property type="match status" value="1"/>
</dbReference>
<dbReference type="OrthoDB" id="2248459at2759"/>
<feature type="region of interest" description="Disordered" evidence="1">
    <location>
        <begin position="78"/>
        <end position="290"/>
    </location>
</feature>
<dbReference type="InterPro" id="IPR036322">
    <property type="entry name" value="WD40_repeat_dom_sf"/>
</dbReference>
<keyword evidence="4" id="KW-1185">Reference proteome</keyword>
<dbReference type="STRING" id="5539.A0A3E2HDM4"/>
<feature type="region of interest" description="Disordered" evidence="1">
    <location>
        <begin position="1"/>
        <end position="63"/>
    </location>
</feature>
<dbReference type="SUPFAM" id="SSF50978">
    <property type="entry name" value="WD40 repeat-like"/>
    <property type="match status" value="1"/>
</dbReference>
<comment type="caution">
    <text evidence="3">The sequence shown here is derived from an EMBL/GenBank/DDBJ whole genome shotgun (WGS) entry which is preliminary data.</text>
</comment>
<feature type="non-terminal residue" evidence="3">
    <location>
        <position position="1"/>
    </location>
</feature>
<dbReference type="Pfam" id="PF22669">
    <property type="entry name" value="Exo_endo_phos2"/>
    <property type="match status" value="1"/>
</dbReference>
<dbReference type="PANTHER" id="PTHR11200:SF240">
    <property type="entry name" value="INOSITOL POLYPHOSPHATE 5-PHOSPHATASE C9G1.10C-RELATED"/>
    <property type="match status" value="1"/>
</dbReference>
<accession>A0A3E2HDM4</accession>
<dbReference type="InterPro" id="IPR015943">
    <property type="entry name" value="WD40/YVTN_repeat-like_dom_sf"/>
</dbReference>
<feature type="compositionally biased region" description="Polar residues" evidence="1">
    <location>
        <begin position="417"/>
        <end position="451"/>
    </location>
</feature>
<proteinExistence type="predicted"/>
<dbReference type="FunFam" id="3.60.10.10:FF:000036">
    <property type="entry name" value="Inositol polyphosphate phosphatase, putative"/>
    <property type="match status" value="1"/>
</dbReference>
<dbReference type="InterPro" id="IPR000300">
    <property type="entry name" value="IPPc"/>
</dbReference>
<dbReference type="InterPro" id="IPR046985">
    <property type="entry name" value="IP5"/>
</dbReference>
<gene>
    <name evidence="3" type="ORF">B7463_g4804</name>
</gene>
<feature type="non-terminal residue" evidence="3">
    <location>
        <position position="1184"/>
    </location>
</feature>
<reference evidence="3 4" key="1">
    <citation type="submission" date="2018-05" db="EMBL/GenBank/DDBJ databases">
        <title>Draft genome sequence of Scytalidium lignicola DSM 105466, a ubiquitous saprotrophic fungus.</title>
        <authorList>
            <person name="Buettner E."/>
            <person name="Gebauer A.M."/>
            <person name="Hofrichter M."/>
            <person name="Liers C."/>
            <person name="Kellner H."/>
        </authorList>
    </citation>
    <scope>NUCLEOTIDE SEQUENCE [LARGE SCALE GENOMIC DNA]</scope>
    <source>
        <strain evidence="3 4">DSM 105466</strain>
    </source>
</reference>
<dbReference type="AlphaFoldDB" id="A0A3E2HDM4"/>
<organism evidence="3 4">
    <name type="scientific">Scytalidium lignicola</name>
    <name type="common">Hyphomycete</name>
    <dbReference type="NCBI Taxonomy" id="5539"/>
    <lineage>
        <taxon>Eukaryota</taxon>
        <taxon>Fungi</taxon>
        <taxon>Dikarya</taxon>
        <taxon>Ascomycota</taxon>
        <taxon>Pezizomycotina</taxon>
        <taxon>Leotiomycetes</taxon>
        <taxon>Leotiomycetes incertae sedis</taxon>
        <taxon>Scytalidium</taxon>
    </lineage>
</organism>
<feature type="region of interest" description="Disordered" evidence="1">
    <location>
        <begin position="303"/>
        <end position="467"/>
    </location>
</feature>
<dbReference type="InterPro" id="IPR036691">
    <property type="entry name" value="Endo/exonu/phosph_ase_sf"/>
</dbReference>
<feature type="compositionally biased region" description="Polar residues" evidence="1">
    <location>
        <begin position="383"/>
        <end position="394"/>
    </location>
</feature>
<evidence type="ECO:0000256" key="1">
    <source>
        <dbReference type="SAM" id="MobiDB-lite"/>
    </source>
</evidence>
<feature type="domain" description="Inositol polyphosphate-related phosphatase" evidence="2">
    <location>
        <begin position="792"/>
        <end position="1133"/>
    </location>
</feature>
<feature type="compositionally biased region" description="Pro residues" evidence="1">
    <location>
        <begin position="183"/>
        <end position="192"/>
    </location>
</feature>
<dbReference type="PANTHER" id="PTHR11200">
    <property type="entry name" value="INOSITOL 5-PHOSPHATASE"/>
    <property type="match status" value="1"/>
</dbReference>
<feature type="compositionally biased region" description="Polar residues" evidence="1">
    <location>
        <begin position="303"/>
        <end position="317"/>
    </location>
</feature>
<feature type="compositionally biased region" description="Basic and acidic residues" evidence="1">
    <location>
        <begin position="193"/>
        <end position="202"/>
    </location>
</feature>
<feature type="compositionally biased region" description="Polar residues" evidence="1">
    <location>
        <begin position="132"/>
        <end position="142"/>
    </location>
</feature>
<dbReference type="Gene3D" id="3.60.10.10">
    <property type="entry name" value="Endonuclease/exonuclease/phosphatase"/>
    <property type="match status" value="1"/>
</dbReference>
<dbReference type="OMA" id="CVFVKHK"/>
<feature type="compositionally biased region" description="Low complexity" evidence="1">
    <location>
        <begin position="246"/>
        <end position="256"/>
    </location>
</feature>
<dbReference type="EMBL" id="NCSJ02000074">
    <property type="protein sequence ID" value="RFU31500.1"/>
    <property type="molecule type" value="Genomic_DNA"/>
</dbReference>
<feature type="compositionally biased region" description="Low complexity" evidence="1">
    <location>
        <begin position="170"/>
        <end position="182"/>
    </location>
</feature>
<dbReference type="SMART" id="SM00128">
    <property type="entry name" value="IPPc"/>
    <property type="match status" value="1"/>
</dbReference>
<dbReference type="GO" id="GO:0004439">
    <property type="term" value="F:phosphatidylinositol-4,5-bisphosphate 5-phosphatase activity"/>
    <property type="evidence" value="ECO:0007669"/>
    <property type="project" value="TreeGrafter"/>
</dbReference>